<dbReference type="PROSITE" id="PS51257">
    <property type="entry name" value="PROKAR_LIPOPROTEIN"/>
    <property type="match status" value="1"/>
</dbReference>
<dbReference type="EMBL" id="UOGD01000115">
    <property type="protein sequence ID" value="VAX18788.1"/>
    <property type="molecule type" value="Genomic_DNA"/>
</dbReference>
<name>A0A3B1C4M3_9ZZZZ</name>
<reference evidence="1" key="1">
    <citation type="submission" date="2018-06" db="EMBL/GenBank/DDBJ databases">
        <authorList>
            <person name="Zhirakovskaya E."/>
        </authorList>
    </citation>
    <scope>NUCLEOTIDE SEQUENCE</scope>
</reference>
<organism evidence="1">
    <name type="scientific">hydrothermal vent metagenome</name>
    <dbReference type="NCBI Taxonomy" id="652676"/>
    <lineage>
        <taxon>unclassified sequences</taxon>
        <taxon>metagenomes</taxon>
        <taxon>ecological metagenomes</taxon>
    </lineage>
</organism>
<dbReference type="AlphaFoldDB" id="A0A3B1C4M3"/>
<proteinExistence type="predicted"/>
<evidence type="ECO:0000313" key="1">
    <source>
        <dbReference type="EMBL" id="VAX18788.1"/>
    </source>
</evidence>
<accession>A0A3B1C4M3</accession>
<sequence>MRKILYATLLSAIVAIGCSQTPQEMYSGNWKLKFNGDLESEFDFTIKNDLTFSFAKNITVQGLPRDVFISGEVIEDGTLNGSIFADGSLVGNISGSIAPETGTGVWEGGGLEGTWTAEKKKE</sequence>
<protein>
    <recommendedName>
        <fullName evidence="2">Lipoprotein</fullName>
    </recommendedName>
</protein>
<gene>
    <name evidence="1" type="ORF">MNBD_IGNAVI01-595</name>
</gene>
<evidence type="ECO:0008006" key="2">
    <source>
        <dbReference type="Google" id="ProtNLM"/>
    </source>
</evidence>